<organism evidence="2 4">
    <name type="scientific">Rotaria sordida</name>
    <dbReference type="NCBI Taxonomy" id="392033"/>
    <lineage>
        <taxon>Eukaryota</taxon>
        <taxon>Metazoa</taxon>
        <taxon>Spiralia</taxon>
        <taxon>Gnathifera</taxon>
        <taxon>Rotifera</taxon>
        <taxon>Eurotatoria</taxon>
        <taxon>Bdelloidea</taxon>
        <taxon>Philodinida</taxon>
        <taxon>Philodinidae</taxon>
        <taxon>Rotaria</taxon>
    </lineage>
</organism>
<evidence type="ECO:0000313" key="5">
    <source>
        <dbReference type="Proteomes" id="UP000663870"/>
    </source>
</evidence>
<dbReference type="InterPro" id="IPR001810">
    <property type="entry name" value="F-box_dom"/>
</dbReference>
<feature type="non-terminal residue" evidence="2">
    <location>
        <position position="1"/>
    </location>
</feature>
<comment type="caution">
    <text evidence="2">The sequence shown here is derived from an EMBL/GenBank/DDBJ whole genome shotgun (WGS) entry which is preliminary data.</text>
</comment>
<evidence type="ECO:0000313" key="2">
    <source>
        <dbReference type="EMBL" id="CAF1492823.1"/>
    </source>
</evidence>
<dbReference type="Proteomes" id="UP000663854">
    <property type="component" value="Unassembled WGS sequence"/>
</dbReference>
<reference evidence="2" key="1">
    <citation type="submission" date="2021-02" db="EMBL/GenBank/DDBJ databases">
        <authorList>
            <person name="Nowell W R."/>
        </authorList>
    </citation>
    <scope>NUCLEOTIDE SEQUENCE</scope>
</reference>
<gene>
    <name evidence="3" type="ORF">JXQ802_LOCUS54759</name>
    <name evidence="2" type="ORF">PYM288_LOCUS38268</name>
</gene>
<evidence type="ECO:0000313" key="3">
    <source>
        <dbReference type="EMBL" id="CAF1652298.1"/>
    </source>
</evidence>
<dbReference type="EMBL" id="CAJNOH010009117">
    <property type="protein sequence ID" value="CAF1492823.1"/>
    <property type="molecule type" value="Genomic_DNA"/>
</dbReference>
<keyword evidence="5" id="KW-1185">Reference proteome</keyword>
<protein>
    <recommendedName>
        <fullName evidence="1">F-box domain-containing protein</fullName>
    </recommendedName>
</protein>
<sequence length="535" mass="62629">MALITRFDDLPDLVLIKLFSYLSSIDILWGFTRLNHHLTTLIIEKGFFRHINLSFGRYHQFNTILRFLPLNDIQSVSIDSYACPLQLTLWPYMPRLRTLRIIGVYNYDHLLIFLLLHAATLTHLIIKSNERLVPDGHSIDFIHPLGDLEKLMHNILLIHFPALRSLDFGLKCYWINWPITVHVPLTYLRLLLPSMDDLVRIMSTQQLSYSLCQLHVTIGNGGYRKYCTTSIFHSLIPMVNLHTFTFFQNFFSWLRIEWTFIEMLTSSNVMPVLRRANISYFINIDDLKRIGSSSIFTDHRHIDVHFAFHLINCSEFLEMTQYIPRGNCFYPREIVGATFVVNDWSYRPDRIANDNHFGRGFQYCHHMWYTLPWTFDEFFHEYELKGWITKIQVFEQPQTMTTIYQSSLRTLDTSSENMTSSICSLPHVALSDCIETCNLFYYNTPFAIHLSALRNITLVNSINCLNDCSSFAATIRSIRIYIMYHASNYMLPDWPAVSYSLSTLQQLNSLGIFMYDLPKAVDTNNCQMIAEEALR</sequence>
<dbReference type="PROSITE" id="PS50181">
    <property type="entry name" value="FBOX"/>
    <property type="match status" value="1"/>
</dbReference>
<feature type="domain" description="F-box" evidence="1">
    <location>
        <begin position="4"/>
        <end position="51"/>
    </location>
</feature>
<dbReference type="Proteomes" id="UP000663870">
    <property type="component" value="Unassembled WGS sequence"/>
</dbReference>
<name>A0A815SGW8_9BILA</name>
<accession>A0A815SGW8</accession>
<proteinExistence type="predicted"/>
<evidence type="ECO:0000313" key="4">
    <source>
        <dbReference type="Proteomes" id="UP000663854"/>
    </source>
</evidence>
<dbReference type="AlphaFoldDB" id="A0A815SGW8"/>
<evidence type="ECO:0000259" key="1">
    <source>
        <dbReference type="PROSITE" id="PS50181"/>
    </source>
</evidence>
<dbReference type="EMBL" id="CAJNOL010010865">
    <property type="protein sequence ID" value="CAF1652298.1"/>
    <property type="molecule type" value="Genomic_DNA"/>
</dbReference>